<reference evidence="1" key="1">
    <citation type="submission" date="2018-01" db="EMBL/GenBank/DDBJ databases">
        <title>An insight into the sialome of Amazonian anophelines.</title>
        <authorList>
            <person name="Ribeiro J.M."/>
            <person name="Scarpassa V."/>
            <person name="Calvo E."/>
        </authorList>
    </citation>
    <scope>NUCLEOTIDE SEQUENCE</scope>
</reference>
<protein>
    <submittedName>
        <fullName evidence="1">Putative secreted protein</fullName>
    </submittedName>
</protein>
<organism evidence="1">
    <name type="scientific">Anopheles darlingi</name>
    <name type="common">Mosquito</name>
    <dbReference type="NCBI Taxonomy" id="43151"/>
    <lineage>
        <taxon>Eukaryota</taxon>
        <taxon>Metazoa</taxon>
        <taxon>Ecdysozoa</taxon>
        <taxon>Arthropoda</taxon>
        <taxon>Hexapoda</taxon>
        <taxon>Insecta</taxon>
        <taxon>Pterygota</taxon>
        <taxon>Neoptera</taxon>
        <taxon>Endopterygota</taxon>
        <taxon>Diptera</taxon>
        <taxon>Nematocera</taxon>
        <taxon>Culicoidea</taxon>
        <taxon>Culicidae</taxon>
        <taxon>Anophelinae</taxon>
        <taxon>Anopheles</taxon>
    </lineage>
</organism>
<dbReference type="AlphaFoldDB" id="A0A2M4DIB8"/>
<evidence type="ECO:0000313" key="1">
    <source>
        <dbReference type="EMBL" id="MBW77297.1"/>
    </source>
</evidence>
<dbReference type="EMBL" id="GGFL01013119">
    <property type="protein sequence ID" value="MBW77297.1"/>
    <property type="molecule type" value="Transcribed_RNA"/>
</dbReference>
<name>A0A2M4DIB8_ANODA</name>
<accession>A0A2M4DIB8</accession>
<proteinExistence type="predicted"/>
<sequence>MLLLFYGWAFVLDRKAVSASKGRVQEGAPNLNPLLHFFFSSIPCTCNACYYYGFTIGLGLGLSSVYDLRGCCRMYSRRHRHRSPPDRRPSLSLSALAWARETESDSTHARERESASSVAAVGCILCPECNSL</sequence>